<dbReference type="Proteomes" id="UP000245884">
    <property type="component" value="Unassembled WGS sequence"/>
</dbReference>
<gene>
    <name evidence="3" type="ORF">BDZ90DRAFT_279765</name>
</gene>
<keyword evidence="4" id="KW-1185">Reference proteome</keyword>
<dbReference type="RefSeq" id="XP_025362024.1">
    <property type="nucleotide sequence ID" value="XM_025509207.1"/>
</dbReference>
<name>A0A316UQ25_9BASI</name>
<evidence type="ECO:0000313" key="3">
    <source>
        <dbReference type="EMBL" id="PWN27412.1"/>
    </source>
</evidence>
<feature type="domain" description="Anaphase-promoting complex subunit 5" evidence="2">
    <location>
        <begin position="281"/>
        <end position="398"/>
    </location>
</feature>
<organism evidence="3 4">
    <name type="scientific">Jaminaea rosea</name>
    <dbReference type="NCBI Taxonomy" id="1569628"/>
    <lineage>
        <taxon>Eukaryota</taxon>
        <taxon>Fungi</taxon>
        <taxon>Dikarya</taxon>
        <taxon>Basidiomycota</taxon>
        <taxon>Ustilaginomycotina</taxon>
        <taxon>Exobasidiomycetes</taxon>
        <taxon>Microstromatales</taxon>
        <taxon>Microstromatales incertae sedis</taxon>
        <taxon>Jaminaea</taxon>
    </lineage>
</organism>
<dbReference type="AlphaFoldDB" id="A0A316UQ25"/>
<feature type="region of interest" description="Disordered" evidence="1">
    <location>
        <begin position="436"/>
        <end position="463"/>
    </location>
</feature>
<sequence>MTQPRRPSPARSVSPRCLTAPHISLLLLSVYWARCRYAASPTLSILDVDVRQTLFDSDGENSHCLVATRLLMYLLRSWDGFIEPAGSLREFCEDLRAALRGPQGEQRNSGPSGSKSSARDREREILSQSRIDSLIEWLEEQWSLLIPHTAPASFMGNESFASHSGVGDNHALPLAPVCNQLVKIVEAASLCIEVTNEDEEDEDDAVGSPRGAIERRSPLGIAIRRMRLALEGLDEFEVMPRMARELARWKQGRIEPHPEGVPEAQESSATNLPARLEIFHRYQDARRRGDYAATREALYAFFSLPPPISHRTRSPLHPYGHPLGPNASSLAPPPGPSGAAGSSTTTGQTRTKLHHHALLNLAGFHVEWEEWDAASRALKEATGLCKAERDAEGLEACRSLGRRVDAALSRRCRGADEGGEKGDLAGVDDVLLREPVSPWIPPSREGTWRAAEATMSPSSSDDPVAATAMLIGLPRYSSWGSPSSYATSSSPNTEGRGNLPQPHPHPNNELRSLLMREQQDAASSSSGSASQPARLTPDDLWDSLRCSTALSPHSCAQILESVQLCVSLPIPSNFLRSVAGSAPSAPPSAANANPHPAQALYVAQDQPRPWATLSRLHSLMGEEHHALSYRRLARAEAYVGDERRGREDEWGMRFDEAWSLARAGRFDEALTKLCSSNGEGAWLRELVEQGDFRTYTQWVKCVYRCLYLWKRRAGTDEYGRKRIARLATGREEEEWDVEVDDEAYDHGAVKGGQKARSMDGRINELTRELRLLITASPPGKDKFTGNASIASRALPLLSTLLHRTRLLGRNIAHRRLLILFAQLQAFHLGGHKQLDAALKTMRECVMPSLLAGTTLGDEEGEGAIGDPEELADGLFAYAQLLLAKARAVDAGLPGSASPNIEWRRSSTASPFGPVSSPSSSALKRQALQWLLRARDAYIAACPPHGMPQGMLKVDVFLARLYEELAVQTAVDEDGKREEDAKQAQVCRARVNEGAALLRRREQADAEVAGGDVCRWDELIARVGAKIAAPRC</sequence>
<feature type="region of interest" description="Disordered" evidence="1">
    <location>
        <begin position="480"/>
        <end position="509"/>
    </location>
</feature>
<reference evidence="3 4" key="1">
    <citation type="journal article" date="2018" name="Mol. Biol. Evol.">
        <title>Broad Genomic Sampling Reveals a Smut Pathogenic Ancestry of the Fungal Clade Ustilaginomycotina.</title>
        <authorList>
            <person name="Kijpornyongpan T."/>
            <person name="Mondo S.J."/>
            <person name="Barry K."/>
            <person name="Sandor L."/>
            <person name="Lee J."/>
            <person name="Lipzen A."/>
            <person name="Pangilinan J."/>
            <person name="LaButti K."/>
            <person name="Hainaut M."/>
            <person name="Henrissat B."/>
            <person name="Grigoriev I.V."/>
            <person name="Spatafora J.W."/>
            <person name="Aime M.C."/>
        </authorList>
    </citation>
    <scope>NUCLEOTIDE SEQUENCE [LARGE SCALE GENOMIC DNA]</scope>
    <source>
        <strain evidence="3 4">MCA 5214</strain>
    </source>
</reference>
<feature type="region of interest" description="Disordered" evidence="1">
    <location>
        <begin position="517"/>
        <end position="536"/>
    </location>
</feature>
<dbReference type="STRING" id="1569628.A0A316UQ25"/>
<dbReference type="Pfam" id="PF12862">
    <property type="entry name" value="ANAPC5"/>
    <property type="match status" value="1"/>
</dbReference>
<feature type="compositionally biased region" description="Low complexity" evidence="1">
    <location>
        <begin position="480"/>
        <end position="490"/>
    </location>
</feature>
<protein>
    <recommendedName>
        <fullName evidence="2">Anaphase-promoting complex subunit 5 domain-containing protein</fullName>
    </recommendedName>
</protein>
<feature type="region of interest" description="Disordered" evidence="1">
    <location>
        <begin position="101"/>
        <end position="122"/>
    </location>
</feature>
<dbReference type="GeneID" id="37031030"/>
<feature type="compositionally biased region" description="Low complexity" evidence="1">
    <location>
        <begin position="337"/>
        <end position="350"/>
    </location>
</feature>
<accession>A0A316UQ25</accession>
<dbReference type="EMBL" id="KZ819668">
    <property type="protein sequence ID" value="PWN27412.1"/>
    <property type="molecule type" value="Genomic_DNA"/>
</dbReference>
<dbReference type="OrthoDB" id="2504561at2759"/>
<feature type="compositionally biased region" description="Low complexity" evidence="1">
    <location>
        <begin position="521"/>
        <end position="530"/>
    </location>
</feature>
<feature type="compositionally biased region" description="Polar residues" evidence="1">
    <location>
        <begin position="105"/>
        <end position="116"/>
    </location>
</feature>
<proteinExistence type="predicted"/>
<feature type="region of interest" description="Disordered" evidence="1">
    <location>
        <begin position="312"/>
        <end position="350"/>
    </location>
</feature>
<evidence type="ECO:0000313" key="4">
    <source>
        <dbReference type="Proteomes" id="UP000245884"/>
    </source>
</evidence>
<dbReference type="InterPro" id="IPR026000">
    <property type="entry name" value="Apc5_dom"/>
</dbReference>
<evidence type="ECO:0000259" key="2">
    <source>
        <dbReference type="Pfam" id="PF12862"/>
    </source>
</evidence>
<evidence type="ECO:0000256" key="1">
    <source>
        <dbReference type="SAM" id="MobiDB-lite"/>
    </source>
</evidence>